<evidence type="ECO:0000313" key="3">
    <source>
        <dbReference type="Proteomes" id="UP000050741"/>
    </source>
</evidence>
<feature type="compositionally biased region" description="Basic residues" evidence="1">
    <location>
        <begin position="466"/>
        <end position="475"/>
    </location>
</feature>
<keyword evidence="3" id="KW-1185">Reference proteome</keyword>
<sequence>MLWPLFYALFYLATESETVDESKKSGDPDKLKQKMVGNNCDQTDESFDAFSKILFQYDLGYPGHNNLMNYAEDFPRHNQQPPKIAGYANLTNQSTEANACPPKPPTIITTANLPPKPPTIITNANLPPKPPTKANLPPKPPTKANLPPKPYTIKTNTFVDRSKRHANFTNQSIKANLPPKPPAIKTNTFVDRSKGHGTNHFAENRKITIKIKGNSNSSLKIDKSAKLKSNDENLPKNQIHLKTKFKNLSVLSGTSNTGTVSLPANDPSQSDGSDQQQQEDSSDGDVSMFEAQNSSEDSDTYSSDLAAASQPTPAAINTSQSDGSDQQQQEDSSDGDVSMFEAQNSSEDSDTYSSDLAAASQPTPAAINTIKKPSARQQKLMKQYVEMKNTGATDVQIAAQFNIHKNTLASWKKKHGFELKSQFDDDEKEQMLEEYFKLKKKFPKLSDKNIAEDCLNISRSALMKWKTRQGIKRKSSSSSSFDAKSADHSAADDDEDDASGESGIEMAQKMPTNKNAQTDGRRQTRDGISSASGTKNFENTEKGAFGGNAGNHKRSSY</sequence>
<feature type="chain" id="PRO_5008146565" evidence="2">
    <location>
        <begin position="17"/>
        <end position="557"/>
    </location>
</feature>
<feature type="compositionally biased region" description="Low complexity" evidence="1">
    <location>
        <begin position="319"/>
        <end position="330"/>
    </location>
</feature>
<feature type="region of interest" description="Disordered" evidence="1">
    <location>
        <begin position="466"/>
        <end position="557"/>
    </location>
</feature>
<feature type="compositionally biased region" description="Polar residues" evidence="1">
    <location>
        <begin position="526"/>
        <end position="537"/>
    </location>
</feature>
<feature type="region of interest" description="Disordered" evidence="1">
    <location>
        <begin position="256"/>
        <end position="366"/>
    </location>
</feature>
<protein>
    <submittedName>
        <fullName evidence="4">HTH psq-type domain-containing protein</fullName>
    </submittedName>
</protein>
<name>A0A183BRF4_GLOPA</name>
<organism evidence="3 4">
    <name type="scientific">Globodera pallida</name>
    <name type="common">Potato cyst nematode worm</name>
    <name type="synonym">Heterodera pallida</name>
    <dbReference type="NCBI Taxonomy" id="36090"/>
    <lineage>
        <taxon>Eukaryota</taxon>
        <taxon>Metazoa</taxon>
        <taxon>Ecdysozoa</taxon>
        <taxon>Nematoda</taxon>
        <taxon>Chromadorea</taxon>
        <taxon>Rhabditida</taxon>
        <taxon>Tylenchina</taxon>
        <taxon>Tylenchomorpha</taxon>
        <taxon>Tylenchoidea</taxon>
        <taxon>Heteroderidae</taxon>
        <taxon>Heteroderinae</taxon>
        <taxon>Globodera</taxon>
    </lineage>
</organism>
<proteinExistence type="predicted"/>
<reference evidence="3" key="2">
    <citation type="submission" date="2014-05" db="EMBL/GenBank/DDBJ databases">
        <title>The genome and life-stage specific transcriptomes of Globodera pallida elucidate key aspects of plant parasitism by a cyst nematode.</title>
        <authorList>
            <person name="Cotton J.A."/>
            <person name="Lilley C.J."/>
            <person name="Jones L.M."/>
            <person name="Kikuchi T."/>
            <person name="Reid A.J."/>
            <person name="Thorpe P."/>
            <person name="Tsai I.J."/>
            <person name="Beasley H."/>
            <person name="Blok V."/>
            <person name="Cock P.J.A."/>
            <person name="Van den Akker S.E."/>
            <person name="Holroyd N."/>
            <person name="Hunt M."/>
            <person name="Mantelin S."/>
            <person name="Naghra H."/>
            <person name="Pain A."/>
            <person name="Palomares-Rius J.E."/>
            <person name="Zarowiecki M."/>
            <person name="Berriman M."/>
            <person name="Jones J.T."/>
            <person name="Urwin P.E."/>
        </authorList>
    </citation>
    <scope>NUCLEOTIDE SEQUENCE [LARGE SCALE GENOMIC DNA]</scope>
    <source>
        <strain evidence="3">Lindley</strain>
    </source>
</reference>
<feature type="compositionally biased region" description="Pro residues" evidence="1">
    <location>
        <begin position="127"/>
        <end position="141"/>
    </location>
</feature>
<feature type="compositionally biased region" description="Polar residues" evidence="1">
    <location>
        <begin position="290"/>
        <end position="318"/>
    </location>
</feature>
<feature type="region of interest" description="Disordered" evidence="1">
    <location>
        <begin position="124"/>
        <end position="152"/>
    </location>
</feature>
<evidence type="ECO:0000313" key="4">
    <source>
        <dbReference type="WBParaSite" id="GPLIN_000319000"/>
    </source>
</evidence>
<keyword evidence="2" id="KW-0732">Signal</keyword>
<evidence type="ECO:0000256" key="2">
    <source>
        <dbReference type="SAM" id="SignalP"/>
    </source>
</evidence>
<dbReference type="WBParaSite" id="GPLIN_000319000">
    <property type="protein sequence ID" value="GPLIN_000319000"/>
    <property type="gene ID" value="GPLIN_000319000"/>
</dbReference>
<accession>A0A183BRF4</accession>
<dbReference type="Proteomes" id="UP000050741">
    <property type="component" value="Unassembled WGS sequence"/>
</dbReference>
<feature type="compositionally biased region" description="Polar residues" evidence="1">
    <location>
        <begin position="341"/>
        <end position="354"/>
    </location>
</feature>
<feature type="compositionally biased region" description="Low complexity" evidence="1">
    <location>
        <begin position="268"/>
        <end position="279"/>
    </location>
</feature>
<reference evidence="4" key="3">
    <citation type="submission" date="2016-06" db="UniProtKB">
        <authorList>
            <consortium name="WormBaseParasite"/>
        </authorList>
    </citation>
    <scope>IDENTIFICATION</scope>
</reference>
<dbReference type="AlphaFoldDB" id="A0A183BRF4"/>
<evidence type="ECO:0000256" key="1">
    <source>
        <dbReference type="SAM" id="MobiDB-lite"/>
    </source>
</evidence>
<feature type="signal peptide" evidence="2">
    <location>
        <begin position="1"/>
        <end position="16"/>
    </location>
</feature>
<reference evidence="3" key="1">
    <citation type="submission" date="2013-12" db="EMBL/GenBank/DDBJ databases">
        <authorList>
            <person name="Aslett M."/>
        </authorList>
    </citation>
    <scope>NUCLEOTIDE SEQUENCE [LARGE SCALE GENOMIC DNA]</scope>
    <source>
        <strain evidence="3">Lindley</strain>
    </source>
</reference>